<dbReference type="Pfam" id="PF00196">
    <property type="entry name" value="GerE"/>
    <property type="match status" value="1"/>
</dbReference>
<dbReference type="PANTHER" id="PTHR44688">
    <property type="entry name" value="DNA-BINDING TRANSCRIPTIONAL ACTIVATOR DEVR_DOSR"/>
    <property type="match status" value="1"/>
</dbReference>
<evidence type="ECO:0000313" key="6">
    <source>
        <dbReference type="Proteomes" id="UP000053675"/>
    </source>
</evidence>
<dbReference type="InterPro" id="IPR005143">
    <property type="entry name" value="TF_LuxR_autoind-bd_dom"/>
</dbReference>
<dbReference type="PANTHER" id="PTHR44688:SF16">
    <property type="entry name" value="DNA-BINDING TRANSCRIPTIONAL ACTIVATOR DEVR_DOSR"/>
    <property type="match status" value="1"/>
</dbReference>
<organism evidence="5 6">
    <name type="scientific">Nitratireductor basaltis</name>
    <dbReference type="NCBI Taxonomy" id="472175"/>
    <lineage>
        <taxon>Bacteria</taxon>
        <taxon>Pseudomonadati</taxon>
        <taxon>Pseudomonadota</taxon>
        <taxon>Alphaproteobacteria</taxon>
        <taxon>Hyphomicrobiales</taxon>
        <taxon>Phyllobacteriaceae</taxon>
        <taxon>Nitratireductor</taxon>
    </lineage>
</organism>
<evidence type="ECO:0000313" key="5">
    <source>
        <dbReference type="EMBL" id="KFB10977.1"/>
    </source>
</evidence>
<dbReference type="InterPro" id="IPR036693">
    <property type="entry name" value="TF_LuxR_autoind-bd_dom_sf"/>
</dbReference>
<dbReference type="Gene3D" id="1.10.10.10">
    <property type="entry name" value="Winged helix-like DNA-binding domain superfamily/Winged helix DNA-binding domain"/>
    <property type="match status" value="1"/>
</dbReference>
<dbReference type="Proteomes" id="UP000053675">
    <property type="component" value="Unassembled WGS sequence"/>
</dbReference>
<feature type="domain" description="HTH luxR-type" evidence="4">
    <location>
        <begin position="171"/>
        <end position="236"/>
    </location>
</feature>
<comment type="caution">
    <text evidence="5">The sequence shown here is derived from an EMBL/GenBank/DDBJ whole genome shotgun (WGS) entry which is preliminary data.</text>
</comment>
<dbReference type="SUPFAM" id="SSF46894">
    <property type="entry name" value="C-terminal effector domain of the bipartite response regulators"/>
    <property type="match status" value="1"/>
</dbReference>
<dbReference type="SMART" id="SM00421">
    <property type="entry name" value="HTH_LUXR"/>
    <property type="match status" value="1"/>
</dbReference>
<dbReference type="GO" id="GO:0003677">
    <property type="term" value="F:DNA binding"/>
    <property type="evidence" value="ECO:0007669"/>
    <property type="project" value="UniProtKB-KW"/>
</dbReference>
<keyword evidence="1" id="KW-0805">Transcription regulation</keyword>
<evidence type="ECO:0000259" key="4">
    <source>
        <dbReference type="PROSITE" id="PS50043"/>
    </source>
</evidence>
<dbReference type="SUPFAM" id="SSF75516">
    <property type="entry name" value="Pheromone-binding domain of LuxR-like quorum-sensing transcription factors"/>
    <property type="match status" value="1"/>
</dbReference>
<dbReference type="GO" id="GO:0006355">
    <property type="term" value="P:regulation of DNA-templated transcription"/>
    <property type="evidence" value="ECO:0007669"/>
    <property type="project" value="InterPro"/>
</dbReference>
<dbReference type="RefSeq" id="WP_051913987.1">
    <property type="nucleotide sequence ID" value="NZ_JMQM01000001.1"/>
</dbReference>
<dbReference type="EMBL" id="JMQM01000001">
    <property type="protein sequence ID" value="KFB10977.1"/>
    <property type="molecule type" value="Genomic_DNA"/>
</dbReference>
<dbReference type="eggNOG" id="COG2197">
    <property type="taxonomic scope" value="Bacteria"/>
</dbReference>
<dbReference type="OrthoDB" id="9803630at2"/>
<reference evidence="5 6" key="1">
    <citation type="submission" date="2014-05" db="EMBL/GenBank/DDBJ databases">
        <title>Draft Genome Sequence of Nitratireductor basaltis Strain UMTGB225, A Marine Bacterium Isolated from Green Barrel Tunicate.</title>
        <authorList>
            <person name="Gan H.Y."/>
        </authorList>
    </citation>
    <scope>NUCLEOTIDE SEQUENCE [LARGE SCALE GENOMIC DNA]</scope>
    <source>
        <strain evidence="5 6">UMTGB225</strain>
    </source>
</reference>
<dbReference type="PROSITE" id="PS00622">
    <property type="entry name" value="HTH_LUXR_1"/>
    <property type="match status" value="1"/>
</dbReference>
<dbReference type="Pfam" id="PF03472">
    <property type="entry name" value="Autoind_bind"/>
    <property type="match status" value="1"/>
</dbReference>
<evidence type="ECO:0000256" key="1">
    <source>
        <dbReference type="ARBA" id="ARBA00023015"/>
    </source>
</evidence>
<evidence type="ECO:0000256" key="2">
    <source>
        <dbReference type="ARBA" id="ARBA00023125"/>
    </source>
</evidence>
<keyword evidence="3" id="KW-0804">Transcription</keyword>
<keyword evidence="6" id="KW-1185">Reference proteome</keyword>
<gene>
    <name evidence="5" type="ORF">EL18_02018</name>
</gene>
<protein>
    <submittedName>
        <fullName evidence="5">DNA-binding protein with HTH domain protein</fullName>
    </submittedName>
</protein>
<name>A0A084UDE1_9HYPH</name>
<dbReference type="PROSITE" id="PS50043">
    <property type="entry name" value="HTH_LUXR_2"/>
    <property type="match status" value="1"/>
</dbReference>
<dbReference type="InterPro" id="IPR000792">
    <property type="entry name" value="Tscrpt_reg_LuxR_C"/>
</dbReference>
<accession>A0A084UDE1</accession>
<dbReference type="CDD" id="cd06170">
    <property type="entry name" value="LuxR_C_like"/>
    <property type="match status" value="1"/>
</dbReference>
<dbReference type="Gene3D" id="3.30.450.80">
    <property type="entry name" value="Transcription factor LuxR-like, autoinducer-binding domain"/>
    <property type="match status" value="1"/>
</dbReference>
<dbReference type="PRINTS" id="PR00038">
    <property type="entry name" value="HTHLUXR"/>
</dbReference>
<dbReference type="InterPro" id="IPR016032">
    <property type="entry name" value="Sig_transdc_resp-reg_C-effctor"/>
</dbReference>
<dbReference type="PATRIC" id="fig|472175.3.peg.2025"/>
<proteinExistence type="predicted"/>
<evidence type="ECO:0000256" key="3">
    <source>
        <dbReference type="ARBA" id="ARBA00023163"/>
    </source>
</evidence>
<dbReference type="STRING" id="472175.EL18_02018"/>
<dbReference type="AlphaFoldDB" id="A0A084UDE1"/>
<keyword evidence="2 5" id="KW-0238">DNA-binding</keyword>
<sequence length="240" mass="26798">MLQQNCEEFAWEISQLRTPDDVWDASCAYFAEQGFDGVFYADINGCSQKIRTNIDASWMSADDDPNYAARDPFFRHACNDASVKPTGALFLSEHPYLDDEERRFISNAGDTGLRAGLALPVRVRDQAGLCGWNILSSHGRALVDQHRRHSLAQLRFAALFSHTQMQQTAAAPVSASPLTGREMECLQWLACGMRTKEIARKTELSPATVEFHLRNARFKLGASTREHALALALRDGHITI</sequence>
<dbReference type="InterPro" id="IPR036388">
    <property type="entry name" value="WH-like_DNA-bd_sf"/>
</dbReference>